<dbReference type="PRINTS" id="PR00412">
    <property type="entry name" value="EPOXHYDRLASE"/>
</dbReference>
<name>A0ABR3RLN4_9PLEO</name>
<keyword evidence="3" id="KW-0732">Signal</keyword>
<evidence type="ECO:0000256" key="3">
    <source>
        <dbReference type="SAM" id="SignalP"/>
    </source>
</evidence>
<dbReference type="Gene3D" id="3.40.50.1820">
    <property type="entry name" value="alpha/beta hydrolase"/>
    <property type="match status" value="1"/>
</dbReference>
<dbReference type="EMBL" id="JAKJXO020000005">
    <property type="protein sequence ID" value="KAL1605297.1"/>
    <property type="molecule type" value="Genomic_DNA"/>
</dbReference>
<feature type="domain" description="AB hydrolase-1" evidence="4">
    <location>
        <begin position="58"/>
        <end position="338"/>
    </location>
</feature>
<dbReference type="InterPro" id="IPR000639">
    <property type="entry name" value="Epox_hydrolase-like"/>
</dbReference>
<sequence length="352" mass="39931">MHVPRLVSWLTLASATALAKNNETAHGLIPGTSGKYIAAGGHRYYYLESHPVNASLGTVLLFHGFPDFSYAWRYQVPFLTSLGYRVIAPDMLGYGNTDTSCDVSDFALKKMSTDMVELLDQIAPGEDIILGAHDWGAGLAYNFAMWYPDYLKAFFTISIPYTRPWLGPSLAWIDMLDLVQNHTYPTMGYQLQWRDPAVNRNFSTKSQVRSFLNAGFGGLTEDGRGALSPSEGMQYDIIPLLGNQTLVSPEDFEIYVEKINQKGLSGAFNWYRTRRMNWEDELPLAKRGDFKYRTPHLFIPATNDYFMPPELYTNMGQYFEIETVEPVEAGHWAMWEKPNQVNEILGRWIAGL</sequence>
<evidence type="ECO:0000259" key="4">
    <source>
        <dbReference type="Pfam" id="PF00561"/>
    </source>
</evidence>
<feature type="signal peptide" evidence="3">
    <location>
        <begin position="1"/>
        <end position="19"/>
    </location>
</feature>
<dbReference type="InterPro" id="IPR000073">
    <property type="entry name" value="AB_hydrolase_1"/>
</dbReference>
<gene>
    <name evidence="5" type="ORF">SLS60_004845</name>
</gene>
<evidence type="ECO:0000256" key="1">
    <source>
        <dbReference type="ARBA" id="ARBA00022801"/>
    </source>
</evidence>
<protein>
    <recommendedName>
        <fullName evidence="4">AB hydrolase-1 domain-containing protein</fullName>
    </recommendedName>
</protein>
<feature type="chain" id="PRO_5046972298" description="AB hydrolase-1 domain-containing protein" evidence="3">
    <location>
        <begin position="20"/>
        <end position="352"/>
    </location>
</feature>
<comment type="caution">
    <text evidence="5">The sequence shown here is derived from an EMBL/GenBank/DDBJ whole genome shotgun (WGS) entry which is preliminary data.</text>
</comment>
<dbReference type="PRINTS" id="PR00111">
    <property type="entry name" value="ABHYDROLASE"/>
</dbReference>
<organism evidence="5 6">
    <name type="scientific">Paraconiothyrium brasiliense</name>
    <dbReference type="NCBI Taxonomy" id="300254"/>
    <lineage>
        <taxon>Eukaryota</taxon>
        <taxon>Fungi</taxon>
        <taxon>Dikarya</taxon>
        <taxon>Ascomycota</taxon>
        <taxon>Pezizomycotina</taxon>
        <taxon>Dothideomycetes</taxon>
        <taxon>Pleosporomycetidae</taxon>
        <taxon>Pleosporales</taxon>
        <taxon>Massarineae</taxon>
        <taxon>Didymosphaeriaceae</taxon>
        <taxon>Paraconiothyrium</taxon>
    </lineage>
</organism>
<dbReference type="Pfam" id="PF00561">
    <property type="entry name" value="Abhydrolase_1"/>
    <property type="match status" value="1"/>
</dbReference>
<dbReference type="PANTHER" id="PTHR43329">
    <property type="entry name" value="EPOXIDE HYDROLASE"/>
    <property type="match status" value="1"/>
</dbReference>
<evidence type="ECO:0000256" key="2">
    <source>
        <dbReference type="ARBA" id="ARBA00038334"/>
    </source>
</evidence>
<comment type="similarity">
    <text evidence="2">Belongs to the AB hydrolase superfamily. Epoxide hydrolase family.</text>
</comment>
<dbReference type="Proteomes" id="UP001521785">
    <property type="component" value="Unassembled WGS sequence"/>
</dbReference>
<reference evidence="5 6" key="1">
    <citation type="submission" date="2024-02" db="EMBL/GenBank/DDBJ databases">
        <title>De novo assembly and annotation of 12 fungi associated with fruit tree decline syndrome in Ontario, Canada.</title>
        <authorList>
            <person name="Sulman M."/>
            <person name="Ellouze W."/>
            <person name="Ilyukhin E."/>
        </authorList>
    </citation>
    <scope>NUCLEOTIDE SEQUENCE [LARGE SCALE GENOMIC DNA]</scope>
    <source>
        <strain evidence="5 6">M42-189</strain>
    </source>
</reference>
<evidence type="ECO:0000313" key="6">
    <source>
        <dbReference type="Proteomes" id="UP001521785"/>
    </source>
</evidence>
<proteinExistence type="inferred from homology"/>
<keyword evidence="1" id="KW-0378">Hydrolase</keyword>
<dbReference type="SUPFAM" id="SSF53474">
    <property type="entry name" value="alpha/beta-Hydrolases"/>
    <property type="match status" value="1"/>
</dbReference>
<evidence type="ECO:0000313" key="5">
    <source>
        <dbReference type="EMBL" id="KAL1605297.1"/>
    </source>
</evidence>
<keyword evidence="6" id="KW-1185">Reference proteome</keyword>
<dbReference type="InterPro" id="IPR029058">
    <property type="entry name" value="AB_hydrolase_fold"/>
</dbReference>
<accession>A0ABR3RLN4</accession>